<organism evidence="10 11">
    <name type="scientific">Protea cynaroides</name>
    <dbReference type="NCBI Taxonomy" id="273540"/>
    <lineage>
        <taxon>Eukaryota</taxon>
        <taxon>Viridiplantae</taxon>
        <taxon>Streptophyta</taxon>
        <taxon>Embryophyta</taxon>
        <taxon>Tracheophyta</taxon>
        <taxon>Spermatophyta</taxon>
        <taxon>Magnoliopsida</taxon>
        <taxon>Proteales</taxon>
        <taxon>Proteaceae</taxon>
        <taxon>Protea</taxon>
    </lineage>
</organism>
<dbReference type="EMBL" id="JAMYWD010000008">
    <property type="protein sequence ID" value="KAJ4963255.1"/>
    <property type="molecule type" value="Genomic_DNA"/>
</dbReference>
<dbReference type="InterPro" id="IPR001750">
    <property type="entry name" value="ND/Mrp_TM"/>
</dbReference>
<dbReference type="InterPro" id="IPR003945">
    <property type="entry name" value="NU5C-like"/>
</dbReference>
<evidence type="ECO:0000313" key="10">
    <source>
        <dbReference type="EMBL" id="KAJ4963255.1"/>
    </source>
</evidence>
<comment type="subcellular location">
    <subcellularLocation>
        <location evidence="1">Membrane</location>
        <topology evidence="1">Multi-pass membrane protein</topology>
    </subcellularLocation>
</comment>
<comment type="caution">
    <text evidence="10">The sequence shown here is derived from an EMBL/GenBank/DDBJ whole genome shotgun (WGS) entry which is preliminary data.</text>
</comment>
<keyword evidence="4" id="KW-0812">Transmembrane</keyword>
<dbReference type="PANTHER" id="PTHR42829">
    <property type="entry name" value="NADH-UBIQUINONE OXIDOREDUCTASE CHAIN 5"/>
    <property type="match status" value="1"/>
</dbReference>
<dbReference type="GO" id="GO:0042773">
    <property type="term" value="P:ATP synthesis coupled electron transport"/>
    <property type="evidence" value="ECO:0007669"/>
    <property type="project" value="InterPro"/>
</dbReference>
<dbReference type="GO" id="GO:0009507">
    <property type="term" value="C:chloroplast"/>
    <property type="evidence" value="ECO:0007669"/>
    <property type="project" value="TreeGrafter"/>
</dbReference>
<keyword evidence="8" id="KW-0472">Membrane</keyword>
<comment type="similarity">
    <text evidence="2">Belongs to the complex I subunit 5 family.</text>
</comment>
<evidence type="ECO:0000256" key="4">
    <source>
        <dbReference type="ARBA" id="ARBA00022692"/>
    </source>
</evidence>
<dbReference type="Pfam" id="PF00361">
    <property type="entry name" value="Proton_antipo_M"/>
    <property type="match status" value="1"/>
</dbReference>
<dbReference type="GO" id="GO:0016020">
    <property type="term" value="C:membrane"/>
    <property type="evidence" value="ECO:0007669"/>
    <property type="project" value="UniProtKB-SubCell"/>
</dbReference>
<name>A0A9Q0HCH4_9MAGN</name>
<protein>
    <recommendedName>
        <fullName evidence="9">NADH:quinone oxidoreductase/Mrp antiporter transmembrane domain-containing protein</fullName>
    </recommendedName>
</protein>
<dbReference type="Proteomes" id="UP001141806">
    <property type="component" value="Unassembled WGS sequence"/>
</dbReference>
<feature type="domain" description="NADH:quinone oxidoreductase/Mrp antiporter transmembrane" evidence="9">
    <location>
        <begin position="75"/>
        <end position="99"/>
    </location>
</feature>
<evidence type="ECO:0000256" key="3">
    <source>
        <dbReference type="ARBA" id="ARBA00022448"/>
    </source>
</evidence>
<evidence type="ECO:0000256" key="6">
    <source>
        <dbReference type="ARBA" id="ARBA00022989"/>
    </source>
</evidence>
<dbReference type="OrthoDB" id="543408at2759"/>
<dbReference type="GO" id="GO:0008137">
    <property type="term" value="F:NADH dehydrogenase (ubiquinone) activity"/>
    <property type="evidence" value="ECO:0007669"/>
    <property type="project" value="InterPro"/>
</dbReference>
<dbReference type="GO" id="GO:0015990">
    <property type="term" value="P:electron transport coupled proton transport"/>
    <property type="evidence" value="ECO:0007669"/>
    <property type="project" value="TreeGrafter"/>
</dbReference>
<keyword evidence="3" id="KW-0813">Transport</keyword>
<evidence type="ECO:0000256" key="2">
    <source>
        <dbReference type="ARBA" id="ARBA00008200"/>
    </source>
</evidence>
<dbReference type="AlphaFoldDB" id="A0A9Q0HCH4"/>
<keyword evidence="7" id="KW-0520">NAD</keyword>
<dbReference type="PANTHER" id="PTHR42829:SF2">
    <property type="entry name" value="NADH-UBIQUINONE OXIDOREDUCTASE CHAIN 5"/>
    <property type="match status" value="1"/>
</dbReference>
<keyword evidence="11" id="KW-1185">Reference proteome</keyword>
<evidence type="ECO:0000313" key="11">
    <source>
        <dbReference type="Proteomes" id="UP001141806"/>
    </source>
</evidence>
<keyword evidence="6" id="KW-1133">Transmembrane helix</keyword>
<keyword evidence="5" id="KW-1278">Translocase</keyword>
<evidence type="ECO:0000256" key="1">
    <source>
        <dbReference type="ARBA" id="ARBA00004141"/>
    </source>
</evidence>
<proteinExistence type="inferred from homology"/>
<accession>A0A9Q0HCH4</accession>
<evidence type="ECO:0000256" key="8">
    <source>
        <dbReference type="ARBA" id="ARBA00023136"/>
    </source>
</evidence>
<dbReference type="GO" id="GO:0003954">
    <property type="term" value="F:NADH dehydrogenase activity"/>
    <property type="evidence" value="ECO:0007669"/>
    <property type="project" value="TreeGrafter"/>
</dbReference>
<sequence length="174" mass="18925">MSLAHPKGPGSDPMEGFYGNRWFNGRVGAGVHDRCTGGCGAQMAGVGRCWVWVSGGQHGRGLYAWWVFSDGALVGAKSAQFPLHVWLPDAMEGPTPISARAGYEVETLNLKEGSRESPKACIKAAFVFKRLSIFSISVLHLVCKLYTSCICVRPTELLRLYTSCVQLTELVKCV</sequence>
<gene>
    <name evidence="10" type="ORF">NE237_023194</name>
</gene>
<evidence type="ECO:0000256" key="7">
    <source>
        <dbReference type="ARBA" id="ARBA00023027"/>
    </source>
</evidence>
<evidence type="ECO:0000256" key="5">
    <source>
        <dbReference type="ARBA" id="ARBA00022967"/>
    </source>
</evidence>
<reference evidence="10" key="1">
    <citation type="journal article" date="2023" name="Plant J.">
        <title>The genome of the king protea, Protea cynaroides.</title>
        <authorList>
            <person name="Chang J."/>
            <person name="Duong T.A."/>
            <person name="Schoeman C."/>
            <person name="Ma X."/>
            <person name="Roodt D."/>
            <person name="Barker N."/>
            <person name="Li Z."/>
            <person name="Van de Peer Y."/>
            <person name="Mizrachi E."/>
        </authorList>
    </citation>
    <scope>NUCLEOTIDE SEQUENCE</scope>
    <source>
        <tissue evidence="10">Young leaves</tissue>
    </source>
</reference>
<evidence type="ECO:0000259" key="9">
    <source>
        <dbReference type="Pfam" id="PF00361"/>
    </source>
</evidence>